<dbReference type="SUPFAM" id="SSF55729">
    <property type="entry name" value="Acyl-CoA N-acyltransferases (Nat)"/>
    <property type="match status" value="1"/>
</dbReference>
<dbReference type="InterPro" id="IPR016181">
    <property type="entry name" value="Acyl_CoA_acyltransferase"/>
</dbReference>
<proteinExistence type="predicted"/>
<protein>
    <submittedName>
        <fullName evidence="1">Uncharacterized protein</fullName>
    </submittedName>
</protein>
<dbReference type="AlphaFoldDB" id="A0A1F4W136"/>
<dbReference type="Proteomes" id="UP000176614">
    <property type="component" value="Unassembled WGS sequence"/>
</dbReference>
<gene>
    <name evidence="1" type="ORF">A2264_00395</name>
</gene>
<name>A0A1F4W136_UNCKA</name>
<organism evidence="1 2">
    <name type="scientific">candidate division WWE3 bacterium RIFOXYA2_FULL_46_9</name>
    <dbReference type="NCBI Taxonomy" id="1802636"/>
    <lineage>
        <taxon>Bacteria</taxon>
        <taxon>Katanobacteria</taxon>
    </lineage>
</organism>
<evidence type="ECO:0000313" key="2">
    <source>
        <dbReference type="Proteomes" id="UP000176614"/>
    </source>
</evidence>
<dbReference type="EMBL" id="MEVT01000008">
    <property type="protein sequence ID" value="OGC63142.1"/>
    <property type="molecule type" value="Genomic_DNA"/>
</dbReference>
<reference evidence="1 2" key="1">
    <citation type="journal article" date="2016" name="Nat. Commun.">
        <title>Thousands of microbial genomes shed light on interconnected biogeochemical processes in an aquifer system.</title>
        <authorList>
            <person name="Anantharaman K."/>
            <person name="Brown C.T."/>
            <person name="Hug L.A."/>
            <person name="Sharon I."/>
            <person name="Castelle C.J."/>
            <person name="Probst A.J."/>
            <person name="Thomas B.C."/>
            <person name="Singh A."/>
            <person name="Wilkins M.J."/>
            <person name="Karaoz U."/>
            <person name="Brodie E.L."/>
            <person name="Williams K.H."/>
            <person name="Hubbard S.S."/>
            <person name="Banfield J.F."/>
        </authorList>
    </citation>
    <scope>NUCLEOTIDE SEQUENCE [LARGE SCALE GENOMIC DNA]</scope>
</reference>
<comment type="caution">
    <text evidence="1">The sequence shown here is derived from an EMBL/GenBank/DDBJ whole genome shotgun (WGS) entry which is preliminary data.</text>
</comment>
<sequence length="238" mass="27523">MAKSELPTDINTLAEKVINYNENILGAPWKASPEEPYALRNLNPDRSQDTQKIRDMDRHPETLKWMDPGKPASVEELRYFMELNPSAEVDPRIMWAVVNKKNEILGWVQFYPDEHVERFKGIYDLPENALVLEVSYCKNLVTWPKYKHFIRERDNLNGEAYQGVAVNGLKQSIIRISQIEKGMTADGKPARPIFLTAYMDPTNMPSEKVVEKNGFENLGEMPYDEDGFMVNVWIKKLD</sequence>
<accession>A0A1F4W136</accession>
<evidence type="ECO:0000313" key="1">
    <source>
        <dbReference type="EMBL" id="OGC63142.1"/>
    </source>
</evidence>
<dbReference type="Gene3D" id="3.40.630.30">
    <property type="match status" value="1"/>
</dbReference>